<dbReference type="Proteomes" id="UP000254876">
    <property type="component" value="Unassembled WGS sequence"/>
</dbReference>
<dbReference type="Pfam" id="PF03864">
    <property type="entry name" value="Phage_cap_E"/>
    <property type="match status" value="1"/>
</dbReference>
<comment type="caution">
    <text evidence="1">The sequence shown here is derived from an EMBL/GenBank/DDBJ whole genome shotgun (WGS) entry which is preliminary data.</text>
</comment>
<evidence type="ECO:0000313" key="2">
    <source>
        <dbReference type="Proteomes" id="UP000254876"/>
    </source>
</evidence>
<reference evidence="1 2" key="1">
    <citation type="submission" date="2018-06" db="EMBL/GenBank/DDBJ databases">
        <authorList>
            <consortium name="Pathogen Informatics"/>
            <person name="Doyle S."/>
        </authorList>
    </citation>
    <scope>NUCLEOTIDE SEQUENCE [LARGE SCALE GENOMIC DNA]</scope>
    <source>
        <strain evidence="1 2">NCTC10588</strain>
    </source>
</reference>
<organism evidence="1 2">
    <name type="scientific">Elizabethkingia anophelis</name>
    <dbReference type="NCBI Taxonomy" id="1117645"/>
    <lineage>
        <taxon>Bacteria</taxon>
        <taxon>Pseudomonadati</taxon>
        <taxon>Bacteroidota</taxon>
        <taxon>Flavobacteriia</taxon>
        <taxon>Flavobacteriales</taxon>
        <taxon>Weeksellaceae</taxon>
        <taxon>Elizabethkingia</taxon>
    </lineage>
</organism>
<proteinExistence type="predicted"/>
<protein>
    <submittedName>
        <fullName evidence="1">Phage major capsid protein E</fullName>
    </submittedName>
</protein>
<name>A0A7Z7LU73_9FLAO</name>
<accession>A0A7Z7LU73</accession>
<evidence type="ECO:0000313" key="1">
    <source>
        <dbReference type="EMBL" id="STC97692.1"/>
    </source>
</evidence>
<dbReference type="RefSeq" id="WP_223844247.1">
    <property type="nucleotide sequence ID" value="NZ_CP014339.1"/>
</dbReference>
<dbReference type="AlphaFoldDB" id="A0A7Z7LU73"/>
<dbReference type="EMBL" id="UFYD01000001">
    <property type="protein sequence ID" value="STC97692.1"/>
    <property type="molecule type" value="Genomic_DNA"/>
</dbReference>
<dbReference type="Gene3D" id="3.15.30.10">
    <property type="entry name" value="putative capsid protein of prophage domain like"/>
    <property type="match status" value="1"/>
</dbReference>
<sequence>MINQTLMQGLKEKDMQGVINSYALKPFYFPTLFPLKENMTLSWKTLEATVGLKIAGDIVSRGSTIPRKVREAIGKIGGTIPKIAAAREMDENELNEYEIALALAGGNPDLKTIVEFWANDMSFCWTAVASRVEWMALRQLSTGKIKVDQEDNQGTVTEFDVDYQIPDKQKQGVQKKWSAADAKPVSDLVKIRKSFKGTSIIPNVAFMNANTFSTFVENEEVIKKCASFAQNALGLSNTPDLAMVNNMLARTPFLQGMSIAVIDQDITVEINGERKTGNPFLDDVVTLTESSVLGNTFWKKPIDMNLTGSAALKVMNGPIMIKKFSTEEPVAEVTQGIANIFPAWNGANRSVLLDTENTTFTK</sequence>
<dbReference type="InterPro" id="IPR005564">
    <property type="entry name" value="Major_capsid_GpE"/>
</dbReference>
<gene>
    <name evidence="1" type="ORF">NCTC10588_00959</name>
</gene>